<protein>
    <submittedName>
        <fullName evidence="2">Uncharacterized protein</fullName>
    </submittedName>
</protein>
<reference evidence="2" key="1">
    <citation type="journal article" date="2019" name="Environ. Microbiol.">
        <title>Fungal ecological strategies reflected in gene transcription - a case study of two litter decomposers.</title>
        <authorList>
            <person name="Barbi F."/>
            <person name="Kohler A."/>
            <person name="Barry K."/>
            <person name="Baskaran P."/>
            <person name="Daum C."/>
            <person name="Fauchery L."/>
            <person name="Ihrmark K."/>
            <person name="Kuo A."/>
            <person name="LaButti K."/>
            <person name="Lipzen A."/>
            <person name="Morin E."/>
            <person name="Grigoriev I.V."/>
            <person name="Henrissat B."/>
            <person name="Lindahl B."/>
            <person name="Martin F."/>
        </authorList>
    </citation>
    <scope>NUCLEOTIDE SEQUENCE</scope>
    <source>
        <strain evidence="2">JB14</strain>
    </source>
</reference>
<keyword evidence="3" id="KW-1185">Reference proteome</keyword>
<proteinExistence type="predicted"/>
<feature type="region of interest" description="Disordered" evidence="1">
    <location>
        <begin position="1"/>
        <end position="53"/>
    </location>
</feature>
<dbReference type="EMBL" id="ML769910">
    <property type="protein sequence ID" value="KAE9386131.1"/>
    <property type="molecule type" value="Genomic_DNA"/>
</dbReference>
<dbReference type="AlphaFoldDB" id="A0A6A4GKF9"/>
<feature type="compositionally biased region" description="Basic and acidic residues" evidence="1">
    <location>
        <begin position="88"/>
        <end position="97"/>
    </location>
</feature>
<evidence type="ECO:0000313" key="2">
    <source>
        <dbReference type="EMBL" id="KAE9386131.1"/>
    </source>
</evidence>
<name>A0A6A4GKF9_9AGAR</name>
<feature type="compositionally biased region" description="Low complexity" evidence="1">
    <location>
        <begin position="28"/>
        <end position="44"/>
    </location>
</feature>
<evidence type="ECO:0000313" key="3">
    <source>
        <dbReference type="Proteomes" id="UP000799118"/>
    </source>
</evidence>
<evidence type="ECO:0000256" key="1">
    <source>
        <dbReference type="SAM" id="MobiDB-lite"/>
    </source>
</evidence>
<feature type="compositionally biased region" description="Basic and acidic residues" evidence="1">
    <location>
        <begin position="106"/>
        <end position="128"/>
    </location>
</feature>
<feature type="region of interest" description="Disordered" evidence="1">
    <location>
        <begin position="69"/>
        <end position="128"/>
    </location>
</feature>
<accession>A0A6A4GKF9</accession>
<feature type="compositionally biased region" description="Basic and acidic residues" evidence="1">
    <location>
        <begin position="69"/>
        <end position="79"/>
    </location>
</feature>
<organism evidence="2 3">
    <name type="scientific">Gymnopus androsaceus JB14</name>
    <dbReference type="NCBI Taxonomy" id="1447944"/>
    <lineage>
        <taxon>Eukaryota</taxon>
        <taxon>Fungi</taxon>
        <taxon>Dikarya</taxon>
        <taxon>Basidiomycota</taxon>
        <taxon>Agaricomycotina</taxon>
        <taxon>Agaricomycetes</taxon>
        <taxon>Agaricomycetidae</taxon>
        <taxon>Agaricales</taxon>
        <taxon>Marasmiineae</taxon>
        <taxon>Omphalotaceae</taxon>
        <taxon>Gymnopus</taxon>
    </lineage>
</organism>
<sequence>MNKDTFRFRNQPKKRSTAQQNNLAKGRAAAAAQYSATDSSSSQANKHASKENFLQQQIVELETQVKEAEESAERLKTHGDSYQSGLYNEKKKSGRAKEAKKKLEKQKKEITSSLKEKTRCEKDEARVL</sequence>
<dbReference type="Proteomes" id="UP000799118">
    <property type="component" value="Unassembled WGS sequence"/>
</dbReference>
<gene>
    <name evidence="2" type="ORF">BT96DRAFT_1006393</name>
</gene>